<comment type="caution">
    <text evidence="1">The sequence shown here is derived from an EMBL/GenBank/DDBJ whole genome shotgun (WGS) entry which is preliminary data.</text>
</comment>
<protein>
    <submittedName>
        <fullName evidence="1">Uncharacterized protein</fullName>
    </submittedName>
</protein>
<dbReference type="AlphaFoldDB" id="A0AAV0G3C3"/>
<accession>A0AAV0G3C3</accession>
<dbReference type="Proteomes" id="UP001152523">
    <property type="component" value="Unassembled WGS sequence"/>
</dbReference>
<dbReference type="EMBL" id="CAMAPF010001041">
    <property type="protein sequence ID" value="CAH9142452.1"/>
    <property type="molecule type" value="Genomic_DNA"/>
</dbReference>
<gene>
    <name evidence="1" type="ORF">CEPIT_LOCUS39909</name>
</gene>
<proteinExistence type="predicted"/>
<keyword evidence="2" id="KW-1185">Reference proteome</keyword>
<sequence>MLSGGEGDGRRLATVAWLWQRVGVAVVQDECLATGEVMTAIRRGGGPPDVVARTWWLLVIVGGLPFCRKRLAEKFSCDYDMFYRNRFQTCDLLNHIFDLLKNGHIFGNHLNLVIFKEKAQCNLNKSFMLA</sequence>
<feature type="non-terminal residue" evidence="1">
    <location>
        <position position="130"/>
    </location>
</feature>
<evidence type="ECO:0000313" key="2">
    <source>
        <dbReference type="Proteomes" id="UP001152523"/>
    </source>
</evidence>
<evidence type="ECO:0000313" key="1">
    <source>
        <dbReference type="EMBL" id="CAH9142452.1"/>
    </source>
</evidence>
<name>A0AAV0G3C3_9ASTE</name>
<organism evidence="1 2">
    <name type="scientific">Cuscuta epithymum</name>
    <dbReference type="NCBI Taxonomy" id="186058"/>
    <lineage>
        <taxon>Eukaryota</taxon>
        <taxon>Viridiplantae</taxon>
        <taxon>Streptophyta</taxon>
        <taxon>Embryophyta</taxon>
        <taxon>Tracheophyta</taxon>
        <taxon>Spermatophyta</taxon>
        <taxon>Magnoliopsida</taxon>
        <taxon>eudicotyledons</taxon>
        <taxon>Gunneridae</taxon>
        <taxon>Pentapetalae</taxon>
        <taxon>asterids</taxon>
        <taxon>lamiids</taxon>
        <taxon>Solanales</taxon>
        <taxon>Convolvulaceae</taxon>
        <taxon>Cuscuteae</taxon>
        <taxon>Cuscuta</taxon>
        <taxon>Cuscuta subgen. Cuscuta</taxon>
    </lineage>
</organism>
<reference evidence="1" key="1">
    <citation type="submission" date="2022-07" db="EMBL/GenBank/DDBJ databases">
        <authorList>
            <person name="Macas J."/>
            <person name="Novak P."/>
            <person name="Neumann P."/>
        </authorList>
    </citation>
    <scope>NUCLEOTIDE SEQUENCE</scope>
</reference>